<proteinExistence type="inferred from homology"/>
<reference evidence="4 5" key="1">
    <citation type="submission" date="2014-04" db="EMBL/GenBank/DDBJ databases">
        <title>Comparative Genomics of Cryptosporidium Species.</title>
        <authorList>
            <person name="Silva J.C."/>
            <person name="Su Q."/>
            <person name="Chalmers R."/>
            <person name="Chibucos M.C."/>
            <person name="Elwin K."/>
            <person name="Godinez A."/>
            <person name="Guo F."/>
            <person name="Huynh K."/>
            <person name="Orvis J."/>
            <person name="Ott S."/>
            <person name="Sadzewicz L."/>
            <person name="Sengamalay N."/>
            <person name="Shetty A."/>
            <person name="Sun M."/>
            <person name="Tallon L."/>
            <person name="Xiao L."/>
            <person name="Zhang H."/>
            <person name="Fraser C.M."/>
            <person name="Zhu G."/>
            <person name="Kissinger J."/>
            <person name="Widmer G."/>
        </authorList>
    </citation>
    <scope>NUCLEOTIDE SEQUENCE [LARGE SCALE GENOMIC DNA]</scope>
    <source>
        <strain evidence="4 5">UKMEL1</strain>
    </source>
</reference>
<dbReference type="SUPFAM" id="SSF54928">
    <property type="entry name" value="RNA-binding domain, RBD"/>
    <property type="match status" value="1"/>
</dbReference>
<accession>A0A2P4Z0P1</accession>
<name>A0A2P4Z0P1_9CRYT</name>
<dbReference type="InterPro" id="IPR000504">
    <property type="entry name" value="RRM_dom"/>
</dbReference>
<comment type="caution">
    <text evidence="4">The sequence shown here is derived from an EMBL/GenBank/DDBJ whole genome shotgun (WGS) entry which is preliminary data.</text>
</comment>
<dbReference type="OrthoDB" id="5390at2759"/>
<dbReference type="PROSITE" id="PS50102">
    <property type="entry name" value="RRM"/>
    <property type="match status" value="1"/>
</dbReference>
<keyword evidence="5" id="KW-1185">Reference proteome</keyword>
<dbReference type="GO" id="GO:0000028">
    <property type="term" value="P:ribosomal small subunit assembly"/>
    <property type="evidence" value="ECO:0007669"/>
    <property type="project" value="TreeGrafter"/>
</dbReference>
<evidence type="ECO:0000313" key="4">
    <source>
        <dbReference type="EMBL" id="POM83655.1"/>
    </source>
</evidence>
<dbReference type="Proteomes" id="UP000236928">
    <property type="component" value="Unassembled WGS sequence"/>
</dbReference>
<gene>
    <name evidence="4" type="ORF">CmeUKMEL1_08480</name>
</gene>
<feature type="domain" description="RRM" evidence="3">
    <location>
        <begin position="55"/>
        <end position="145"/>
    </location>
</feature>
<dbReference type="InterPro" id="IPR035979">
    <property type="entry name" value="RBD_domain_sf"/>
</dbReference>
<evidence type="ECO:0000259" key="3">
    <source>
        <dbReference type="PROSITE" id="PS50102"/>
    </source>
</evidence>
<dbReference type="VEuPathDB" id="CryptoDB:CmeUKMEL1_08480"/>
<dbReference type="InterPro" id="IPR012677">
    <property type="entry name" value="Nucleotide-bd_a/b_plait_sf"/>
</dbReference>
<keyword evidence="2" id="KW-0694">RNA-binding</keyword>
<organism evidence="4 5">
    <name type="scientific">Cryptosporidium meleagridis</name>
    <dbReference type="NCBI Taxonomy" id="93969"/>
    <lineage>
        <taxon>Eukaryota</taxon>
        <taxon>Sar</taxon>
        <taxon>Alveolata</taxon>
        <taxon>Apicomplexa</taxon>
        <taxon>Conoidasida</taxon>
        <taxon>Coccidia</taxon>
        <taxon>Eucoccidiorida</taxon>
        <taxon>Eimeriorina</taxon>
        <taxon>Cryptosporidiidae</taxon>
        <taxon>Cryptosporidium</taxon>
    </lineage>
</organism>
<protein>
    <submittedName>
        <fullName evidence="4">Ribosomal RNA-processing protein 7 (RRP7) family protein</fullName>
    </submittedName>
</protein>
<dbReference type="AlphaFoldDB" id="A0A2P4Z0P1"/>
<sequence length="271" mass="31678">MNKLESKLQKRGELVQFNIPFNGNSPVYLEIIGRINNQDNTSGNSEIFNINNEEKSLLLYNVPVFLTKDSIIDLFERFGSIKEITVNKYDSNGNKMGIKPFESGSENSWVYIIFNEIDSIQKIKDDSIINHKDSIRKLYINDSSKFLLGKSDIRFKNILMRITNKRVNSILLQKEVDSYMTNYDIEREIEEENLKLESTIPDEDGFIKVVSKKQKAPDGTVIHSFEPSKTTQGFNTKKQINKKEKKKTYNDFYRFQIRENKKKEIQKLNYS</sequence>
<evidence type="ECO:0000256" key="1">
    <source>
        <dbReference type="ARBA" id="ARBA00006110"/>
    </source>
</evidence>
<dbReference type="InterPro" id="IPR024326">
    <property type="entry name" value="RRP7_C"/>
</dbReference>
<dbReference type="GO" id="GO:0032545">
    <property type="term" value="C:CURI complex"/>
    <property type="evidence" value="ECO:0007669"/>
    <property type="project" value="TreeGrafter"/>
</dbReference>
<dbReference type="PANTHER" id="PTHR13191">
    <property type="entry name" value="RIBOSOMAL RNA PROCESSING PROTEIN 7-RELATED"/>
    <property type="match status" value="1"/>
</dbReference>
<dbReference type="GO" id="GO:0006364">
    <property type="term" value="P:rRNA processing"/>
    <property type="evidence" value="ECO:0007669"/>
    <property type="project" value="TreeGrafter"/>
</dbReference>
<dbReference type="Gene3D" id="3.30.70.330">
    <property type="match status" value="1"/>
</dbReference>
<evidence type="ECO:0000313" key="5">
    <source>
        <dbReference type="Proteomes" id="UP000236928"/>
    </source>
</evidence>
<dbReference type="Pfam" id="PF12923">
    <property type="entry name" value="RRP7"/>
    <property type="match status" value="1"/>
</dbReference>
<dbReference type="GO" id="GO:0003723">
    <property type="term" value="F:RNA binding"/>
    <property type="evidence" value="ECO:0007669"/>
    <property type="project" value="UniProtKB-UniRule"/>
</dbReference>
<dbReference type="InterPro" id="IPR040446">
    <property type="entry name" value="RRP7"/>
</dbReference>
<comment type="similarity">
    <text evidence="1">Belongs to the RRP7 family.</text>
</comment>
<dbReference type="GO" id="GO:0034456">
    <property type="term" value="C:UTP-C complex"/>
    <property type="evidence" value="ECO:0007669"/>
    <property type="project" value="TreeGrafter"/>
</dbReference>
<dbReference type="CDD" id="cd00590">
    <property type="entry name" value="RRM_SF"/>
    <property type="match status" value="1"/>
</dbReference>
<dbReference type="EMBL" id="JIBK01000017">
    <property type="protein sequence ID" value="POM83655.1"/>
    <property type="molecule type" value="Genomic_DNA"/>
</dbReference>
<dbReference type="PANTHER" id="PTHR13191:SF0">
    <property type="entry name" value="RIBOSOMAL RNA-PROCESSING PROTEIN 7 HOMOLOG A-RELATED"/>
    <property type="match status" value="1"/>
</dbReference>
<evidence type="ECO:0000256" key="2">
    <source>
        <dbReference type="PROSITE-ProRule" id="PRU00176"/>
    </source>
</evidence>